<dbReference type="EMBL" id="LGFO01000032">
    <property type="protein sequence ID" value="KUK36868.1"/>
    <property type="molecule type" value="Genomic_DNA"/>
</dbReference>
<sequence>MKALLIDFGSTFTKVTLVSLDPPALLGTAQAPTTVETDLREGLFAALKAFPSGLLEGVRLKRACSSAAGGLRIVAIGLVPALTVKAAREAALGAGARVVASFSYTLTRQEIEEINALRPDLLLLAGGTDGGERRTLLKNASLIARSGPGVPVVVAGNKEAAPRAASLLEGSVPRVVVTENVLPEINVLNPEPARKAIRELYLEEITKARGLEQIQQEFGLAMPTPLAVMKAGELLQKTLGKDVVLVDVGGATTDVHSFCEGKPLTPGCVYKGPPEPFAKRTVEGDLGVRVSVLSLLEAVGEDAVLSLLPFAVSREELRSYAARINSGRGAIPQDERTAEFDRALATACIREALRRHAGRLREAYTPEGRIWIQEGKDLTGVEVLAGTGGVLVHAADPAALLQEALRQSDPLVLSPRRPDLFLDGSYILAAVGLLVDVCPEAAQVLLKETLKHAGRCTF</sequence>
<protein>
    <submittedName>
        <fullName evidence="1">Protein MutL</fullName>
    </submittedName>
</protein>
<dbReference type="Proteomes" id="UP000053326">
    <property type="component" value="Unassembled WGS sequence"/>
</dbReference>
<comment type="caution">
    <text evidence="1">The sequence shown here is derived from an EMBL/GenBank/DDBJ whole genome shotgun (WGS) entry which is preliminary data.</text>
</comment>
<reference evidence="2" key="1">
    <citation type="journal article" date="2015" name="MBio">
        <title>Genome-Resolved Metagenomic Analysis Reveals Roles for Candidate Phyla and Other Microbial Community Members in Biogeochemical Transformations in Oil Reservoirs.</title>
        <authorList>
            <person name="Hu P."/>
            <person name="Tom L."/>
            <person name="Singh A."/>
            <person name="Thomas B.C."/>
            <person name="Baker B.J."/>
            <person name="Piceno Y.M."/>
            <person name="Andersen G.L."/>
            <person name="Banfield J.F."/>
        </authorList>
    </citation>
    <scope>NUCLEOTIDE SEQUENCE [LARGE SCALE GENOMIC DNA]</scope>
</reference>
<organism evidence="1 2">
    <name type="scientific">Thermacetogenium phaeum</name>
    <dbReference type="NCBI Taxonomy" id="85874"/>
    <lineage>
        <taxon>Bacteria</taxon>
        <taxon>Bacillati</taxon>
        <taxon>Bacillota</taxon>
        <taxon>Clostridia</taxon>
        <taxon>Thermoanaerobacterales</taxon>
        <taxon>Thermoanaerobacteraceae</taxon>
        <taxon>Thermacetogenium</taxon>
    </lineage>
</organism>
<dbReference type="Pfam" id="PF13941">
    <property type="entry name" value="MutL"/>
    <property type="match status" value="1"/>
</dbReference>
<accession>A0A101FGZ8</accession>
<evidence type="ECO:0000313" key="2">
    <source>
        <dbReference type="Proteomes" id="UP000053326"/>
    </source>
</evidence>
<dbReference type="InterPro" id="IPR006230">
    <property type="entry name" value="MutL"/>
</dbReference>
<evidence type="ECO:0000313" key="1">
    <source>
        <dbReference type="EMBL" id="KUK36868.1"/>
    </source>
</evidence>
<dbReference type="AlphaFoldDB" id="A0A101FGZ8"/>
<dbReference type="NCBIfam" id="NF040745">
    <property type="entry name" value="accessory_GlmL"/>
    <property type="match status" value="1"/>
</dbReference>
<name>A0A101FGZ8_9THEO</name>
<dbReference type="PIRSF" id="PIRSF004729">
    <property type="entry name" value="MutL"/>
    <property type="match status" value="1"/>
</dbReference>
<dbReference type="NCBIfam" id="TIGR01319">
    <property type="entry name" value="glmL_fam"/>
    <property type="match status" value="1"/>
</dbReference>
<proteinExistence type="predicted"/>
<gene>
    <name evidence="1" type="ORF">XD66_0429</name>
</gene>